<dbReference type="Proteomes" id="UP000318626">
    <property type="component" value="Chromosome"/>
</dbReference>
<dbReference type="SUPFAM" id="SSF52402">
    <property type="entry name" value="Adenine nucleotide alpha hydrolases-like"/>
    <property type="match status" value="1"/>
</dbReference>
<dbReference type="CDD" id="cd00293">
    <property type="entry name" value="USP-like"/>
    <property type="match status" value="1"/>
</dbReference>
<dbReference type="OrthoDB" id="9788959at2"/>
<evidence type="ECO:0000259" key="2">
    <source>
        <dbReference type="Pfam" id="PF00582"/>
    </source>
</evidence>
<dbReference type="KEGG" id="bvo:Pan97_16440"/>
<dbReference type="RefSeq" id="WP_144971576.1">
    <property type="nucleotide sequence ID" value="NZ_CP036289.1"/>
</dbReference>
<organism evidence="3 4">
    <name type="scientific">Bremerella volcania</name>
    <dbReference type="NCBI Taxonomy" id="2527984"/>
    <lineage>
        <taxon>Bacteria</taxon>
        <taxon>Pseudomonadati</taxon>
        <taxon>Planctomycetota</taxon>
        <taxon>Planctomycetia</taxon>
        <taxon>Pirellulales</taxon>
        <taxon>Pirellulaceae</taxon>
        <taxon>Bremerella</taxon>
    </lineage>
</organism>
<evidence type="ECO:0000313" key="3">
    <source>
        <dbReference type="EMBL" id="QDU74632.1"/>
    </source>
</evidence>
<feature type="domain" description="UspA" evidence="2">
    <location>
        <begin position="1"/>
        <end position="143"/>
    </location>
</feature>
<evidence type="ECO:0000313" key="4">
    <source>
        <dbReference type="Proteomes" id="UP000318626"/>
    </source>
</evidence>
<dbReference type="AlphaFoldDB" id="A0A518C5Z8"/>
<dbReference type="PANTHER" id="PTHR46268:SF6">
    <property type="entry name" value="UNIVERSAL STRESS PROTEIN UP12"/>
    <property type="match status" value="1"/>
</dbReference>
<comment type="similarity">
    <text evidence="1">Belongs to the universal stress protein A family.</text>
</comment>
<keyword evidence="4" id="KW-1185">Reference proteome</keyword>
<dbReference type="EMBL" id="CP036289">
    <property type="protein sequence ID" value="QDU74632.1"/>
    <property type="molecule type" value="Genomic_DNA"/>
</dbReference>
<dbReference type="PANTHER" id="PTHR46268">
    <property type="entry name" value="STRESS RESPONSE PROTEIN NHAX"/>
    <property type="match status" value="1"/>
</dbReference>
<reference evidence="4" key="1">
    <citation type="submission" date="2019-02" db="EMBL/GenBank/DDBJ databases">
        <title>Deep-cultivation of Planctomycetes and their phenomic and genomic characterization uncovers novel biology.</title>
        <authorList>
            <person name="Wiegand S."/>
            <person name="Jogler M."/>
            <person name="Boedeker C."/>
            <person name="Pinto D."/>
            <person name="Vollmers J."/>
            <person name="Rivas-Marin E."/>
            <person name="Kohn T."/>
            <person name="Peeters S.H."/>
            <person name="Heuer A."/>
            <person name="Rast P."/>
            <person name="Oberbeckmann S."/>
            <person name="Bunk B."/>
            <person name="Jeske O."/>
            <person name="Meyerdierks A."/>
            <person name="Storesund J.E."/>
            <person name="Kallscheuer N."/>
            <person name="Luecker S."/>
            <person name="Lage O.M."/>
            <person name="Pohl T."/>
            <person name="Merkel B.J."/>
            <person name="Hornburger P."/>
            <person name="Mueller R.-W."/>
            <person name="Bruemmer F."/>
            <person name="Labrenz M."/>
            <person name="Spormann A.M."/>
            <person name="Op den Camp H."/>
            <person name="Overmann J."/>
            <person name="Amann R."/>
            <person name="Jetten M.S.M."/>
            <person name="Mascher T."/>
            <person name="Medema M.H."/>
            <person name="Devos D.P."/>
            <person name="Kaster A.-K."/>
            <person name="Ovreas L."/>
            <person name="Rohde M."/>
            <person name="Galperin M.Y."/>
            <person name="Jogler C."/>
        </authorList>
    </citation>
    <scope>NUCLEOTIDE SEQUENCE [LARGE SCALE GENOMIC DNA]</scope>
    <source>
        <strain evidence="4">Pan97</strain>
    </source>
</reference>
<dbReference type="Gene3D" id="3.40.50.620">
    <property type="entry name" value="HUPs"/>
    <property type="match status" value="1"/>
</dbReference>
<proteinExistence type="inferred from homology"/>
<dbReference type="InterPro" id="IPR014729">
    <property type="entry name" value="Rossmann-like_a/b/a_fold"/>
</dbReference>
<accession>A0A518C5Z8</accession>
<dbReference type="Pfam" id="PF00582">
    <property type="entry name" value="Usp"/>
    <property type="match status" value="1"/>
</dbReference>
<name>A0A518C5Z8_9BACT</name>
<sequence length="153" mass="16700">MSKTILFATDYSPGSAKVLKLATTLAREEDAKLLIAHVTMLEKYPVGEHFNEETEPNPAELKQLKAVVPPDPNVPFEHRLLYGEPGSVEVTKPADEIIKLAKQGNVDMIVLGTHGRTGLRHLIMGSVAESLVRHAPCAVVSVKLPKENSEDVE</sequence>
<gene>
    <name evidence="3" type="ORF">Pan97_16440</name>
</gene>
<evidence type="ECO:0000256" key="1">
    <source>
        <dbReference type="ARBA" id="ARBA00008791"/>
    </source>
</evidence>
<dbReference type="InterPro" id="IPR006016">
    <property type="entry name" value="UspA"/>
</dbReference>
<dbReference type="InterPro" id="IPR006015">
    <property type="entry name" value="Universal_stress_UspA"/>
</dbReference>
<dbReference type="PRINTS" id="PR01438">
    <property type="entry name" value="UNVRSLSTRESS"/>
</dbReference>
<protein>
    <submittedName>
        <fullName evidence="3">Universal stress protein</fullName>
    </submittedName>
</protein>